<accession>A0A6J7KVT4</accession>
<dbReference type="GO" id="GO:0006355">
    <property type="term" value="P:regulation of DNA-templated transcription"/>
    <property type="evidence" value="ECO:0007669"/>
    <property type="project" value="InterPro"/>
</dbReference>
<dbReference type="InterPro" id="IPR002078">
    <property type="entry name" value="Sigma_54_int"/>
</dbReference>
<dbReference type="AlphaFoldDB" id="A0A6J7KVT4"/>
<dbReference type="InterPro" id="IPR027417">
    <property type="entry name" value="P-loop_NTPase"/>
</dbReference>
<dbReference type="PANTHER" id="PTHR30267:SF2">
    <property type="entry name" value="PROTEIN PRKA"/>
    <property type="match status" value="1"/>
</dbReference>
<reference evidence="2" key="1">
    <citation type="submission" date="2020-05" db="EMBL/GenBank/DDBJ databases">
        <authorList>
            <person name="Chiriac C."/>
            <person name="Salcher M."/>
            <person name="Ghai R."/>
            <person name="Kavagutti S V."/>
        </authorList>
    </citation>
    <scope>NUCLEOTIDE SEQUENCE</scope>
</reference>
<dbReference type="SUPFAM" id="SSF52540">
    <property type="entry name" value="P-loop containing nucleoside triphosphate hydrolases"/>
    <property type="match status" value="1"/>
</dbReference>
<dbReference type="FunFam" id="3.40.50.300:FF:000841">
    <property type="entry name" value="Magnesium protoporphyrin chelatase"/>
    <property type="match status" value="1"/>
</dbReference>
<evidence type="ECO:0000259" key="1">
    <source>
        <dbReference type="Pfam" id="PF00158"/>
    </source>
</evidence>
<dbReference type="GO" id="GO:0004672">
    <property type="term" value="F:protein kinase activity"/>
    <property type="evidence" value="ECO:0007669"/>
    <property type="project" value="TreeGrafter"/>
</dbReference>
<dbReference type="GO" id="GO:0005524">
    <property type="term" value="F:ATP binding"/>
    <property type="evidence" value="ECO:0007669"/>
    <property type="project" value="InterPro"/>
</dbReference>
<evidence type="ECO:0000313" key="2">
    <source>
        <dbReference type="EMBL" id="CAB4959671.1"/>
    </source>
</evidence>
<gene>
    <name evidence="2" type="ORF">UFOPK3879_00516</name>
</gene>
<name>A0A6J7KVT4_9ZZZZ</name>
<proteinExistence type="predicted"/>
<feature type="domain" description="Sigma-54 factor interaction" evidence="1">
    <location>
        <begin position="174"/>
        <end position="232"/>
    </location>
</feature>
<dbReference type="Gene3D" id="3.40.50.300">
    <property type="entry name" value="P-loop containing nucleotide triphosphate hydrolases"/>
    <property type="match status" value="1"/>
</dbReference>
<dbReference type="Pfam" id="PF00158">
    <property type="entry name" value="Sigma54_activat"/>
    <property type="match status" value="1"/>
</dbReference>
<dbReference type="EMBL" id="CAFBNR010000016">
    <property type="protein sequence ID" value="CAB4959671.1"/>
    <property type="molecule type" value="Genomic_DNA"/>
</dbReference>
<sequence length="475" mass="52196">MAHAHTQPTNLPVTIGTLRASGWQSLPVKEELRRNAVKRIAAGLPLFEGVLGYEDTVMPQLENALLAGHDVIFLGERGQAKTRIIRSLTGLLDEWMPIVAGSEINDDPYNAVSRHARELVAEHGDDTPIAWVHSSDRYGEKLATPDTSVSDLIGEVDPIKVAEGRYLSDELTIHYGLVPRTNRGIFAINELPDLAERIQVGLLNVLEERDVQIRGYKIRLPLDVMLVASANPEDYTNRGRMITPLKDRFGSQIRTHYPLEVATEMDIVRQEARSSSIGDVNVQWPEFMEEIITTISHVARSSSEVNQRSGVSVRLSVSNYETLAANAVRRALRVGETDVAPRVSDLAALAASTSGKIEIESMEEGRESQILENFVKAAVLQVFKKRVSSAKIGEVIALFEGGVIAHVGEDIASAQYVELFNQVPPLRELVVAAVGNTESVAQIASGVEFVLEGLHLSKRLNKDESGSRATYRSRT</sequence>
<dbReference type="PANTHER" id="PTHR30267">
    <property type="entry name" value="PROTEIN KINASE PRKA"/>
    <property type="match status" value="1"/>
</dbReference>
<organism evidence="2">
    <name type="scientific">freshwater metagenome</name>
    <dbReference type="NCBI Taxonomy" id="449393"/>
    <lineage>
        <taxon>unclassified sequences</taxon>
        <taxon>metagenomes</taxon>
        <taxon>ecological metagenomes</taxon>
    </lineage>
</organism>
<protein>
    <submittedName>
        <fullName evidence="2">Unannotated protein</fullName>
    </submittedName>
</protein>